<keyword evidence="1" id="KW-1133">Transmembrane helix</keyword>
<proteinExistence type="predicted"/>
<protein>
    <recommendedName>
        <fullName evidence="4">Integral membrane protein (PIN domain superfamily)</fullName>
    </recommendedName>
</protein>
<feature type="transmembrane region" description="Helical" evidence="1">
    <location>
        <begin position="70"/>
        <end position="89"/>
    </location>
</feature>
<keyword evidence="1" id="KW-0472">Membrane</keyword>
<evidence type="ECO:0000313" key="3">
    <source>
        <dbReference type="Proteomes" id="UP000176855"/>
    </source>
</evidence>
<evidence type="ECO:0000313" key="2">
    <source>
        <dbReference type="EMBL" id="OGZ63812.1"/>
    </source>
</evidence>
<feature type="transmembrane region" description="Helical" evidence="1">
    <location>
        <begin position="43"/>
        <end position="64"/>
    </location>
</feature>
<dbReference type="EMBL" id="MHOO01000011">
    <property type="protein sequence ID" value="OGZ63812.1"/>
    <property type="molecule type" value="Genomic_DNA"/>
</dbReference>
<reference evidence="2 3" key="1">
    <citation type="journal article" date="2016" name="Nat. Commun.">
        <title>Thousands of microbial genomes shed light on interconnected biogeochemical processes in an aquifer system.</title>
        <authorList>
            <person name="Anantharaman K."/>
            <person name="Brown C.T."/>
            <person name="Hug L.A."/>
            <person name="Sharon I."/>
            <person name="Castelle C.J."/>
            <person name="Probst A.J."/>
            <person name="Thomas B.C."/>
            <person name="Singh A."/>
            <person name="Wilkins M.J."/>
            <person name="Karaoz U."/>
            <person name="Brodie E.L."/>
            <person name="Williams K.H."/>
            <person name="Hubbard S.S."/>
            <person name="Banfield J.F."/>
        </authorList>
    </citation>
    <scope>NUCLEOTIDE SEQUENCE [LARGE SCALE GENOMIC DNA]</scope>
</reference>
<accession>A0A1G2HMQ6</accession>
<evidence type="ECO:0000256" key="1">
    <source>
        <dbReference type="SAM" id="Phobius"/>
    </source>
</evidence>
<evidence type="ECO:0008006" key="4">
    <source>
        <dbReference type="Google" id="ProtNLM"/>
    </source>
</evidence>
<name>A0A1G2HMQ6_9BACT</name>
<dbReference type="AlphaFoldDB" id="A0A1G2HMQ6"/>
<gene>
    <name evidence="2" type="ORF">A2730_00805</name>
</gene>
<keyword evidence="1" id="KW-0812">Transmembrane</keyword>
<dbReference type="Proteomes" id="UP000176855">
    <property type="component" value="Unassembled WGS sequence"/>
</dbReference>
<feature type="transmembrane region" description="Helical" evidence="1">
    <location>
        <begin position="101"/>
        <end position="122"/>
    </location>
</feature>
<dbReference type="STRING" id="1802202.A2730_00805"/>
<sequence>METTIFLARTIGLFGVISALAIIARYEKFIQIEKNIAKNVSTIYLSGFFIIMIGAAIIASHNIWLWDWPVIITLLGWAALIKGTMRILFPETVVYLINKKVNNYWFLSAEISFLMLSAYLLYQGFFGLDAF</sequence>
<comment type="caution">
    <text evidence="2">The sequence shown here is derived from an EMBL/GenBank/DDBJ whole genome shotgun (WGS) entry which is preliminary data.</text>
</comment>
<organism evidence="2 3">
    <name type="scientific">Candidatus Staskawiczbacteria bacterium RIFCSPHIGHO2_01_FULL_39_25</name>
    <dbReference type="NCBI Taxonomy" id="1802202"/>
    <lineage>
        <taxon>Bacteria</taxon>
        <taxon>Candidatus Staskawicziibacteriota</taxon>
    </lineage>
</organism>
<feature type="transmembrane region" description="Helical" evidence="1">
    <location>
        <begin position="6"/>
        <end position="23"/>
    </location>
</feature>